<evidence type="ECO:0000313" key="2">
    <source>
        <dbReference type="EMBL" id="GHO42112.1"/>
    </source>
</evidence>
<keyword evidence="2" id="KW-0378">Hydrolase</keyword>
<dbReference type="SUPFAM" id="SSF53474">
    <property type="entry name" value="alpha/beta-Hydrolases"/>
    <property type="match status" value="1"/>
</dbReference>
<dbReference type="Gene3D" id="3.40.50.1820">
    <property type="entry name" value="alpha/beta hydrolase"/>
    <property type="match status" value="1"/>
</dbReference>
<proteinExistence type="predicted"/>
<accession>A0A8J3HWS9</accession>
<dbReference type="GO" id="GO:0016787">
    <property type="term" value="F:hydrolase activity"/>
    <property type="evidence" value="ECO:0007669"/>
    <property type="project" value="UniProtKB-KW"/>
</dbReference>
<dbReference type="AlphaFoldDB" id="A0A8J3HWS9"/>
<feature type="domain" description="AB hydrolase-1" evidence="1">
    <location>
        <begin position="32"/>
        <end position="252"/>
    </location>
</feature>
<name>A0A8J3HWS9_9CHLR</name>
<organism evidence="2 3">
    <name type="scientific">Ktedonospora formicarum</name>
    <dbReference type="NCBI Taxonomy" id="2778364"/>
    <lineage>
        <taxon>Bacteria</taxon>
        <taxon>Bacillati</taxon>
        <taxon>Chloroflexota</taxon>
        <taxon>Ktedonobacteria</taxon>
        <taxon>Ktedonobacterales</taxon>
        <taxon>Ktedonobacteraceae</taxon>
        <taxon>Ktedonospora</taxon>
    </lineage>
</organism>
<evidence type="ECO:0000259" key="1">
    <source>
        <dbReference type="Pfam" id="PF12697"/>
    </source>
</evidence>
<dbReference type="Proteomes" id="UP000612362">
    <property type="component" value="Unassembled WGS sequence"/>
</dbReference>
<dbReference type="EMBL" id="BNJF01000001">
    <property type="protein sequence ID" value="GHO42112.1"/>
    <property type="molecule type" value="Genomic_DNA"/>
</dbReference>
<keyword evidence="3" id="KW-1185">Reference proteome</keyword>
<dbReference type="InterPro" id="IPR029058">
    <property type="entry name" value="AB_hydrolase_fold"/>
</dbReference>
<comment type="caution">
    <text evidence="2">The sequence shown here is derived from an EMBL/GenBank/DDBJ whole genome shotgun (WGS) entry which is preliminary data.</text>
</comment>
<sequence>MDTHPSSFKGRTELFTNDLTVHIDEQGSGRPILILHGGGGPQTVVSLITPLSERAYVLTPTHPGFAGQPRPEWFDSIDDLARTYLELLQQLDLHDVLIIGSSMGGWIASEMAVRDTARLSGIVLIDAVGIQVEGHPVVDVFSLTPNELSALSFHNPSVFRANATTISSEQAAATAANFQALKAYDQGLGMSDPKLMGRLGRVSIPVLVIWGESDRVADLDYGRAYAQSFPNARFQLIREAGHLPQIEQPERLLIDVSAFADDIIVTPKSL</sequence>
<dbReference type="InterPro" id="IPR000073">
    <property type="entry name" value="AB_hydrolase_1"/>
</dbReference>
<dbReference type="PRINTS" id="PR00111">
    <property type="entry name" value="ABHYDROLASE"/>
</dbReference>
<reference evidence="2" key="1">
    <citation type="submission" date="2020-10" db="EMBL/GenBank/DDBJ databases">
        <title>Taxonomic study of unclassified bacteria belonging to the class Ktedonobacteria.</title>
        <authorList>
            <person name="Yabe S."/>
            <person name="Wang C.M."/>
            <person name="Zheng Y."/>
            <person name="Sakai Y."/>
            <person name="Cavaletti L."/>
            <person name="Monciardini P."/>
            <person name="Donadio S."/>
        </authorList>
    </citation>
    <scope>NUCLEOTIDE SEQUENCE</scope>
    <source>
        <strain evidence="2">SOSP1-1</strain>
    </source>
</reference>
<dbReference type="InterPro" id="IPR050266">
    <property type="entry name" value="AB_hydrolase_sf"/>
</dbReference>
<dbReference type="Pfam" id="PF12697">
    <property type="entry name" value="Abhydrolase_6"/>
    <property type="match status" value="1"/>
</dbReference>
<dbReference type="RefSeq" id="WP_220191695.1">
    <property type="nucleotide sequence ID" value="NZ_BNJF01000001.1"/>
</dbReference>
<evidence type="ECO:0000313" key="3">
    <source>
        <dbReference type="Proteomes" id="UP000612362"/>
    </source>
</evidence>
<gene>
    <name evidence="2" type="ORF">KSX_02750</name>
</gene>
<protein>
    <submittedName>
        <fullName evidence="2">Alpha/beta hydrolase</fullName>
    </submittedName>
</protein>
<dbReference type="PANTHER" id="PTHR43798:SF20">
    <property type="entry name" value="2-SUCCINYL-6-HYDROXY-2,4-CYCLOHEXADIENE-1-CARBOXYLATE SYNTHASE-RELATED"/>
    <property type="match status" value="1"/>
</dbReference>
<dbReference type="GO" id="GO:0016020">
    <property type="term" value="C:membrane"/>
    <property type="evidence" value="ECO:0007669"/>
    <property type="project" value="TreeGrafter"/>
</dbReference>
<dbReference type="PANTHER" id="PTHR43798">
    <property type="entry name" value="MONOACYLGLYCEROL LIPASE"/>
    <property type="match status" value="1"/>
</dbReference>